<dbReference type="InterPro" id="IPR014729">
    <property type="entry name" value="Rossmann-like_a/b/a_fold"/>
</dbReference>
<dbReference type="GO" id="GO:0005829">
    <property type="term" value="C:cytosol"/>
    <property type="evidence" value="ECO:0007669"/>
    <property type="project" value="TreeGrafter"/>
</dbReference>
<name>A0A915D4B1_9BILA</name>
<dbReference type="GO" id="GO:0005524">
    <property type="term" value="F:ATP binding"/>
    <property type="evidence" value="ECO:0007669"/>
    <property type="project" value="UniProtKB-KW"/>
</dbReference>
<dbReference type="Proteomes" id="UP000887574">
    <property type="component" value="Unplaced"/>
</dbReference>
<reference evidence="7" key="1">
    <citation type="submission" date="2022-11" db="UniProtKB">
        <authorList>
            <consortium name="WormBaseParasite"/>
        </authorList>
    </citation>
    <scope>IDENTIFICATION</scope>
</reference>
<dbReference type="Gene3D" id="3.40.50.620">
    <property type="entry name" value="HUPs"/>
    <property type="match status" value="1"/>
</dbReference>
<keyword evidence="3" id="KW-0067">ATP-binding</keyword>
<accession>A0A915D4B1</accession>
<dbReference type="AlphaFoldDB" id="A0A915D4B1"/>
<dbReference type="Pfam" id="PF02569">
    <property type="entry name" value="Pantoate_ligase"/>
    <property type="match status" value="1"/>
</dbReference>
<sequence length="95" mass="10635">MYPTAINNIVTASKNPSTLLFEGAHRPNHFDGMLTVVAKLFHIIQPNLAVFGQKDAQQLYLVRQMVTDLNFPLEIIGAETVREPDGLAMSSRTYF</sequence>
<evidence type="ECO:0000256" key="4">
    <source>
        <dbReference type="ARBA" id="ARBA00029902"/>
    </source>
</evidence>
<protein>
    <recommendedName>
        <fullName evidence="1">Pantoate--beta-alanine ligase</fullName>
    </recommendedName>
    <alternativeName>
        <fullName evidence="5">Pantoate-activating enzyme</fullName>
    </alternativeName>
    <alternativeName>
        <fullName evidence="4">Pantothenate synthetase</fullName>
    </alternativeName>
</protein>
<evidence type="ECO:0000313" key="7">
    <source>
        <dbReference type="WBParaSite" id="jg15235"/>
    </source>
</evidence>
<evidence type="ECO:0000313" key="6">
    <source>
        <dbReference type="Proteomes" id="UP000887574"/>
    </source>
</evidence>
<dbReference type="PANTHER" id="PTHR21299:SF1">
    <property type="entry name" value="PANTOATE--BETA-ALANINE LIGASE"/>
    <property type="match status" value="1"/>
</dbReference>
<evidence type="ECO:0000256" key="5">
    <source>
        <dbReference type="ARBA" id="ARBA00032806"/>
    </source>
</evidence>
<dbReference type="GO" id="GO:0015940">
    <property type="term" value="P:pantothenate biosynthetic process"/>
    <property type="evidence" value="ECO:0007669"/>
    <property type="project" value="InterPro"/>
</dbReference>
<dbReference type="GO" id="GO:0004592">
    <property type="term" value="F:pantoate-beta-alanine ligase activity"/>
    <property type="evidence" value="ECO:0007669"/>
    <property type="project" value="InterPro"/>
</dbReference>
<organism evidence="6 7">
    <name type="scientific">Ditylenchus dipsaci</name>
    <dbReference type="NCBI Taxonomy" id="166011"/>
    <lineage>
        <taxon>Eukaryota</taxon>
        <taxon>Metazoa</taxon>
        <taxon>Ecdysozoa</taxon>
        <taxon>Nematoda</taxon>
        <taxon>Chromadorea</taxon>
        <taxon>Rhabditida</taxon>
        <taxon>Tylenchina</taxon>
        <taxon>Tylenchomorpha</taxon>
        <taxon>Sphaerularioidea</taxon>
        <taxon>Anguinidae</taxon>
        <taxon>Anguininae</taxon>
        <taxon>Ditylenchus</taxon>
    </lineage>
</organism>
<evidence type="ECO:0000256" key="1">
    <source>
        <dbReference type="ARBA" id="ARBA00015647"/>
    </source>
</evidence>
<keyword evidence="6" id="KW-1185">Reference proteome</keyword>
<dbReference type="WBParaSite" id="jg15235">
    <property type="protein sequence ID" value="jg15235"/>
    <property type="gene ID" value="jg15235"/>
</dbReference>
<dbReference type="PANTHER" id="PTHR21299">
    <property type="entry name" value="CYTIDYLATE KINASE/PANTOATE-BETA-ALANINE LIGASE"/>
    <property type="match status" value="1"/>
</dbReference>
<keyword evidence="2" id="KW-0547">Nucleotide-binding</keyword>
<evidence type="ECO:0000256" key="3">
    <source>
        <dbReference type="ARBA" id="ARBA00022840"/>
    </source>
</evidence>
<dbReference type="SUPFAM" id="SSF52374">
    <property type="entry name" value="Nucleotidylyl transferase"/>
    <property type="match status" value="1"/>
</dbReference>
<proteinExistence type="predicted"/>
<evidence type="ECO:0000256" key="2">
    <source>
        <dbReference type="ARBA" id="ARBA00022741"/>
    </source>
</evidence>
<dbReference type="InterPro" id="IPR003721">
    <property type="entry name" value="Pantoate_ligase"/>
</dbReference>